<dbReference type="WBParaSite" id="ES5_v2.g28699.t1">
    <property type="protein sequence ID" value="ES5_v2.g28699.t1"/>
    <property type="gene ID" value="ES5_v2.g28699"/>
</dbReference>
<reference evidence="2" key="1">
    <citation type="submission" date="2022-11" db="UniProtKB">
        <authorList>
            <consortium name="WormBaseParasite"/>
        </authorList>
    </citation>
    <scope>IDENTIFICATION</scope>
</reference>
<organism evidence="1 2">
    <name type="scientific">Panagrolaimus sp. ES5</name>
    <dbReference type="NCBI Taxonomy" id="591445"/>
    <lineage>
        <taxon>Eukaryota</taxon>
        <taxon>Metazoa</taxon>
        <taxon>Ecdysozoa</taxon>
        <taxon>Nematoda</taxon>
        <taxon>Chromadorea</taxon>
        <taxon>Rhabditida</taxon>
        <taxon>Tylenchina</taxon>
        <taxon>Panagrolaimomorpha</taxon>
        <taxon>Panagrolaimoidea</taxon>
        <taxon>Panagrolaimidae</taxon>
        <taxon>Panagrolaimus</taxon>
    </lineage>
</organism>
<evidence type="ECO:0000313" key="2">
    <source>
        <dbReference type="WBParaSite" id="ES5_v2.g28699.t1"/>
    </source>
</evidence>
<name>A0AC34GGA3_9BILA</name>
<sequence>MLRSSIQLCFLPSHLATSATRCLSTTTPLNRQKIKVKNPVVDMDGDEMTRIIWSDIKKKLIEPYLDIDIKYFDLGLPHRDETNDQVTIDAAEATKKYNVAIKCATITPDEARVEEFKLKKMWKSPNGTIRNILGGTVFREPILCKNIPRLVNTWKKPIIIGRHAHADQYKATDFVVPGAGKLELRFTPKSGGETINHEVFSFTGPGVAIGMY</sequence>
<evidence type="ECO:0000313" key="1">
    <source>
        <dbReference type="Proteomes" id="UP000887579"/>
    </source>
</evidence>
<dbReference type="Proteomes" id="UP000887579">
    <property type="component" value="Unplaced"/>
</dbReference>
<proteinExistence type="predicted"/>
<protein>
    <submittedName>
        <fullName evidence="2">Isopropylmalate dehydrogenase-like domain-containing protein</fullName>
    </submittedName>
</protein>
<accession>A0AC34GGA3</accession>